<feature type="transmembrane region" description="Helical" evidence="7">
    <location>
        <begin position="211"/>
        <end position="232"/>
    </location>
</feature>
<reference evidence="8" key="1">
    <citation type="journal article" date="2016" name="Nat. Genet.">
        <title>A high-quality carrot genome assembly provides new insights into carotenoid accumulation and asterid genome evolution.</title>
        <authorList>
            <person name="Iorizzo M."/>
            <person name="Ellison S."/>
            <person name="Senalik D."/>
            <person name="Zeng P."/>
            <person name="Satapoomin P."/>
            <person name="Huang J."/>
            <person name="Bowman M."/>
            <person name="Iovene M."/>
            <person name="Sanseverino W."/>
            <person name="Cavagnaro P."/>
            <person name="Yildiz M."/>
            <person name="Macko-Podgorni A."/>
            <person name="Moranska E."/>
            <person name="Grzebelus E."/>
            <person name="Grzebelus D."/>
            <person name="Ashrafi H."/>
            <person name="Zheng Z."/>
            <person name="Cheng S."/>
            <person name="Spooner D."/>
            <person name="Van Deynze A."/>
            <person name="Simon P."/>
        </authorList>
    </citation>
    <scope>NUCLEOTIDE SEQUENCE</scope>
    <source>
        <tissue evidence="8">Leaf</tissue>
    </source>
</reference>
<feature type="compositionally biased region" description="Low complexity" evidence="6">
    <location>
        <begin position="54"/>
        <end position="71"/>
    </location>
</feature>
<evidence type="ECO:0000256" key="4">
    <source>
        <dbReference type="ARBA" id="ARBA00022989"/>
    </source>
</evidence>
<accession>A0AAF0X910</accession>
<comment type="subcellular location">
    <subcellularLocation>
        <location evidence="1">Membrane</location>
    </subcellularLocation>
</comment>
<evidence type="ECO:0000313" key="9">
    <source>
        <dbReference type="Proteomes" id="UP000077755"/>
    </source>
</evidence>
<reference evidence="8" key="2">
    <citation type="submission" date="2022-03" db="EMBL/GenBank/DDBJ databases">
        <title>Draft title - Genomic analysis of global carrot germplasm unveils the trajectory of domestication and the origin of high carotenoid orange carrot.</title>
        <authorList>
            <person name="Iorizzo M."/>
            <person name="Ellison S."/>
            <person name="Senalik D."/>
            <person name="Macko-Podgorni A."/>
            <person name="Grzebelus D."/>
            <person name="Bostan H."/>
            <person name="Rolling W."/>
            <person name="Curaba J."/>
            <person name="Simon P."/>
        </authorList>
    </citation>
    <scope>NUCLEOTIDE SEQUENCE</scope>
    <source>
        <tissue evidence="8">Leaf</tissue>
    </source>
</reference>
<evidence type="ECO:0000256" key="5">
    <source>
        <dbReference type="ARBA" id="ARBA00023136"/>
    </source>
</evidence>
<evidence type="ECO:0000256" key="1">
    <source>
        <dbReference type="ARBA" id="ARBA00004370"/>
    </source>
</evidence>
<evidence type="ECO:0000256" key="2">
    <source>
        <dbReference type="ARBA" id="ARBA00009074"/>
    </source>
</evidence>
<keyword evidence="9" id="KW-1185">Reference proteome</keyword>
<feature type="transmembrane region" description="Helical" evidence="7">
    <location>
        <begin position="238"/>
        <end position="255"/>
    </location>
</feature>
<dbReference type="AlphaFoldDB" id="A0AAF0X910"/>
<comment type="similarity">
    <text evidence="2">Belongs to the UPF0496 family.</text>
</comment>
<keyword evidence="5 7" id="KW-0472">Membrane</keyword>
<dbReference type="InterPro" id="IPR007749">
    <property type="entry name" value="DUF677"/>
</dbReference>
<feature type="region of interest" description="Disordered" evidence="6">
    <location>
        <begin position="48"/>
        <end position="71"/>
    </location>
</feature>
<protein>
    <submittedName>
        <fullName evidence="8">Uncharacterized protein</fullName>
    </submittedName>
</protein>
<organism evidence="8 9">
    <name type="scientific">Daucus carota subsp. sativus</name>
    <name type="common">Carrot</name>
    <dbReference type="NCBI Taxonomy" id="79200"/>
    <lineage>
        <taxon>Eukaryota</taxon>
        <taxon>Viridiplantae</taxon>
        <taxon>Streptophyta</taxon>
        <taxon>Embryophyta</taxon>
        <taxon>Tracheophyta</taxon>
        <taxon>Spermatophyta</taxon>
        <taxon>Magnoliopsida</taxon>
        <taxon>eudicotyledons</taxon>
        <taxon>Gunneridae</taxon>
        <taxon>Pentapetalae</taxon>
        <taxon>asterids</taxon>
        <taxon>campanulids</taxon>
        <taxon>Apiales</taxon>
        <taxon>Apiaceae</taxon>
        <taxon>Apioideae</taxon>
        <taxon>Scandiceae</taxon>
        <taxon>Daucinae</taxon>
        <taxon>Daucus</taxon>
        <taxon>Daucus sect. Daucus</taxon>
    </lineage>
</organism>
<keyword evidence="3 7" id="KW-0812">Transmembrane</keyword>
<evidence type="ECO:0000256" key="3">
    <source>
        <dbReference type="ARBA" id="ARBA00022692"/>
    </source>
</evidence>
<dbReference type="EMBL" id="CP093348">
    <property type="protein sequence ID" value="WOH03690.1"/>
    <property type="molecule type" value="Genomic_DNA"/>
</dbReference>
<sequence length="380" mass="43579">MLAGIRGKQSKSKLAGKLNVNEEYKEAFRTQSYADICSKIQGHMERKSLDNKLSASSSSSPSSSSSSSSSSIPLFVHLSENLLEPRPQKLDDIIKGRDLHPLVIDYFNVTTESCHLCELLLRSIHQARANHDIITRVIKLNKRAREDHDRYCKAIIRELASFALKKNPLSSLSVLQFRDNHDSRNILLQRMMSQCQKITTRIKIRKLFKKIVGCSIVVVYTTATIALFVVAFHATVGIVATPALLKFCLGFSTMNKRIKARSKEKTKFSFRRYSRERIRAQLDVAARGVFILINDFNTMSQLVRRLNDEIEHRKAIANMCVRNGKIEVLKEVVREFRIEEKCFLEQLEELEDHIYLCFLTINRSRRLVVEELMRGATTDS</sequence>
<dbReference type="GO" id="GO:0016020">
    <property type="term" value="C:membrane"/>
    <property type="evidence" value="ECO:0007669"/>
    <property type="project" value="UniProtKB-SubCell"/>
</dbReference>
<dbReference type="Pfam" id="PF05055">
    <property type="entry name" value="DUF677"/>
    <property type="match status" value="1"/>
</dbReference>
<dbReference type="Proteomes" id="UP000077755">
    <property type="component" value="Chromosome 6"/>
</dbReference>
<evidence type="ECO:0000313" key="8">
    <source>
        <dbReference type="EMBL" id="WOH03690.1"/>
    </source>
</evidence>
<proteinExistence type="inferred from homology"/>
<keyword evidence="4 7" id="KW-1133">Transmembrane helix</keyword>
<name>A0AAF0X910_DAUCS</name>
<dbReference type="PANTHER" id="PTHR31113:SF20">
    <property type="entry name" value="UPF0496 PROTEIN 2-RELATED"/>
    <property type="match status" value="1"/>
</dbReference>
<evidence type="ECO:0000256" key="7">
    <source>
        <dbReference type="SAM" id="Phobius"/>
    </source>
</evidence>
<evidence type="ECO:0000256" key="6">
    <source>
        <dbReference type="SAM" id="MobiDB-lite"/>
    </source>
</evidence>
<dbReference type="PANTHER" id="PTHR31113">
    <property type="entry name" value="UPF0496 PROTEIN 3-RELATED"/>
    <property type="match status" value="1"/>
</dbReference>
<gene>
    <name evidence="8" type="ORF">DCAR_0623089</name>
</gene>